<comment type="catalytic activity">
    <reaction evidence="8">
        <text>2 Fe(III)-[cytochrome b5] + NADH = 2 Fe(II)-[cytochrome b5] + NAD(+) + H(+)</text>
        <dbReference type="Rhea" id="RHEA:46680"/>
        <dbReference type="Rhea" id="RHEA-COMP:10438"/>
        <dbReference type="Rhea" id="RHEA-COMP:10439"/>
        <dbReference type="ChEBI" id="CHEBI:15378"/>
        <dbReference type="ChEBI" id="CHEBI:29033"/>
        <dbReference type="ChEBI" id="CHEBI:29034"/>
        <dbReference type="ChEBI" id="CHEBI:57540"/>
        <dbReference type="ChEBI" id="CHEBI:57945"/>
        <dbReference type="EC" id="1.6.2.2"/>
    </reaction>
</comment>
<dbReference type="SUPFAM" id="SSF52343">
    <property type="entry name" value="Ferredoxin reductase-like, C-terminal NADP-linked domain"/>
    <property type="match status" value="1"/>
</dbReference>
<evidence type="ECO:0000259" key="9">
    <source>
        <dbReference type="PROSITE" id="PS51384"/>
    </source>
</evidence>
<dbReference type="Pfam" id="PF09791">
    <property type="entry name" value="Oxidored-like"/>
    <property type="match status" value="1"/>
</dbReference>
<feature type="binding site" evidence="7">
    <location>
        <position position="128"/>
    </location>
    <ligand>
        <name>FAD</name>
        <dbReference type="ChEBI" id="CHEBI:57692"/>
    </ligand>
</feature>
<dbReference type="Pfam" id="PF00175">
    <property type="entry name" value="NAD_binding_1"/>
    <property type="match status" value="1"/>
</dbReference>
<dbReference type="InterPro" id="IPR039261">
    <property type="entry name" value="FNR_nucleotide-bd"/>
</dbReference>
<keyword evidence="4 7" id="KW-0274">FAD</keyword>
<feature type="binding site" evidence="7">
    <location>
        <position position="109"/>
    </location>
    <ligand>
        <name>FAD</name>
        <dbReference type="ChEBI" id="CHEBI:57692"/>
    </ligand>
</feature>
<dbReference type="InterPro" id="IPR017938">
    <property type="entry name" value="Riboflavin_synthase-like_b-brl"/>
</dbReference>
<keyword evidence="3 7" id="KW-0285">Flavoprotein</keyword>
<dbReference type="CDD" id="cd06183">
    <property type="entry name" value="cyt_b5_reduct_like"/>
    <property type="match status" value="1"/>
</dbReference>
<evidence type="ECO:0000256" key="5">
    <source>
        <dbReference type="ARBA" id="ARBA00023002"/>
    </source>
</evidence>
<dbReference type="InterPro" id="IPR008333">
    <property type="entry name" value="Cbr1-like_FAD-bd_dom"/>
</dbReference>
<name>A0A194PXG5_PAPXU</name>
<reference evidence="10 11" key="1">
    <citation type="journal article" date="2015" name="Nat. Commun.">
        <title>Outbred genome sequencing and CRISPR/Cas9 gene editing in butterflies.</title>
        <authorList>
            <person name="Li X."/>
            <person name="Fan D."/>
            <person name="Zhang W."/>
            <person name="Liu G."/>
            <person name="Zhang L."/>
            <person name="Zhao L."/>
            <person name="Fang X."/>
            <person name="Chen L."/>
            <person name="Dong Y."/>
            <person name="Chen Y."/>
            <person name="Ding Y."/>
            <person name="Zhao R."/>
            <person name="Feng M."/>
            <person name="Zhu Y."/>
            <person name="Feng Y."/>
            <person name="Jiang X."/>
            <person name="Zhu D."/>
            <person name="Xiang H."/>
            <person name="Feng X."/>
            <person name="Li S."/>
            <person name="Wang J."/>
            <person name="Zhang G."/>
            <person name="Kronforst M.R."/>
            <person name="Wang W."/>
        </authorList>
    </citation>
    <scope>NUCLEOTIDE SEQUENCE [LARGE SCALE GENOMIC DNA]</scope>
    <source>
        <strain evidence="10">Ya'a_city_454_Px</strain>
        <tissue evidence="10">Whole body</tissue>
    </source>
</reference>
<dbReference type="EMBL" id="KQ459586">
    <property type="protein sequence ID" value="KPI98017.1"/>
    <property type="molecule type" value="Genomic_DNA"/>
</dbReference>
<evidence type="ECO:0000256" key="2">
    <source>
        <dbReference type="ARBA" id="ARBA00006105"/>
    </source>
</evidence>
<dbReference type="GO" id="GO:0090524">
    <property type="term" value="F:cytochrome-b5 reductase activity, acting on NADH"/>
    <property type="evidence" value="ECO:0007669"/>
    <property type="project" value="UniProtKB-EC"/>
</dbReference>
<evidence type="ECO:0000256" key="1">
    <source>
        <dbReference type="ARBA" id="ARBA00001974"/>
    </source>
</evidence>
<gene>
    <name evidence="10" type="ORF">RR46_11138</name>
</gene>
<accession>A0A194PXG5</accession>
<keyword evidence="11" id="KW-1185">Reference proteome</keyword>
<dbReference type="PRINTS" id="PR00406">
    <property type="entry name" value="CYTB5RDTASE"/>
</dbReference>
<feature type="binding site" evidence="7">
    <location>
        <position position="107"/>
    </location>
    <ligand>
        <name>FAD</name>
        <dbReference type="ChEBI" id="CHEBI:57692"/>
    </ligand>
</feature>
<dbReference type="InterPro" id="IPR017927">
    <property type="entry name" value="FAD-bd_FR_type"/>
</dbReference>
<feature type="binding site" evidence="7">
    <location>
        <position position="136"/>
    </location>
    <ligand>
        <name>FAD</name>
        <dbReference type="ChEBI" id="CHEBI:57692"/>
    </ligand>
</feature>
<dbReference type="PANTHER" id="PTHR19370:SF184">
    <property type="entry name" value="NADH-CYTOCHROME B5 REDUCTASE-LIKE"/>
    <property type="match status" value="1"/>
</dbReference>
<sequence length="295" mass="34691">MKQPVEPSKEDCCNSGCNPCIFDVYEKQLRKYEIFLTHNELPVTTENGILQLEYTKFFVHNIYLICDSHKLITFKKLRQEKDKHLVQWNPGDHFLVKYFSDNTVCTRAYTPIKLKESKDNFDFSIIVKLYNSGLVSKYLYNLQKGDETLWRGPYGSYEIITNKYKRLIMLAQGTGIAPFISIIDSILSDEEDMTRMFLVYCCSSIDVILFRNELYNFKSFWNFTYKVFLSSPSDHKNTKYQEPINNFKLKCEDLVTLKPFTCNDQVLLCGCSDFMEEYKGFFKSEGLLLDNIFLF</sequence>
<feature type="binding site" evidence="7">
    <location>
        <position position="135"/>
    </location>
    <ligand>
        <name>FAD</name>
        <dbReference type="ChEBI" id="CHEBI:57692"/>
    </ligand>
</feature>
<keyword evidence="6 8" id="KW-0520">NAD</keyword>
<dbReference type="AlphaFoldDB" id="A0A194PXG5"/>
<dbReference type="Pfam" id="PF00970">
    <property type="entry name" value="FAD_binding_6"/>
    <property type="match status" value="1"/>
</dbReference>
<comment type="cofactor">
    <cofactor evidence="1 7 8">
        <name>FAD</name>
        <dbReference type="ChEBI" id="CHEBI:57692"/>
    </cofactor>
</comment>
<dbReference type="PANTHER" id="PTHR19370">
    <property type="entry name" value="NADH-CYTOCHROME B5 REDUCTASE"/>
    <property type="match status" value="1"/>
</dbReference>
<evidence type="ECO:0000313" key="11">
    <source>
        <dbReference type="Proteomes" id="UP000053268"/>
    </source>
</evidence>
<dbReference type="InterPro" id="IPR001433">
    <property type="entry name" value="OxRdtase_FAD/NAD-bd"/>
</dbReference>
<evidence type="ECO:0000256" key="8">
    <source>
        <dbReference type="RuleBase" id="RU361226"/>
    </source>
</evidence>
<comment type="similarity">
    <text evidence="2 8">Belongs to the flavoprotein pyridine nucleotide cytochrome reductase family.</text>
</comment>
<protein>
    <recommendedName>
        <fullName evidence="8">NADH-cytochrome b5 reductase</fullName>
        <ecNumber evidence="8">1.6.2.2</ecNumber>
    </recommendedName>
</protein>
<evidence type="ECO:0000256" key="3">
    <source>
        <dbReference type="ARBA" id="ARBA00022630"/>
    </source>
</evidence>
<dbReference type="InterPro" id="IPR001834">
    <property type="entry name" value="CBR-like"/>
</dbReference>
<evidence type="ECO:0000313" key="10">
    <source>
        <dbReference type="EMBL" id="KPI98017.1"/>
    </source>
</evidence>
<dbReference type="SUPFAM" id="SSF63380">
    <property type="entry name" value="Riboflavin synthase domain-like"/>
    <property type="match status" value="1"/>
</dbReference>
<dbReference type="Gene3D" id="2.40.30.10">
    <property type="entry name" value="Translation factors"/>
    <property type="match status" value="1"/>
</dbReference>
<dbReference type="STRING" id="66420.A0A194PXG5"/>
<feature type="binding site" evidence="7">
    <location>
        <position position="126"/>
    </location>
    <ligand>
        <name>FAD</name>
        <dbReference type="ChEBI" id="CHEBI:57692"/>
    </ligand>
</feature>
<proteinExistence type="inferred from homology"/>
<dbReference type="Proteomes" id="UP000053268">
    <property type="component" value="Unassembled WGS sequence"/>
</dbReference>
<dbReference type="InterPro" id="IPR019180">
    <property type="entry name" value="Oxidoreductase-like_N"/>
</dbReference>
<evidence type="ECO:0000256" key="4">
    <source>
        <dbReference type="ARBA" id="ARBA00022827"/>
    </source>
</evidence>
<keyword evidence="5 8" id="KW-0560">Oxidoreductase</keyword>
<evidence type="ECO:0000256" key="7">
    <source>
        <dbReference type="PIRSR" id="PIRSR601834-1"/>
    </source>
</evidence>
<dbReference type="PRINTS" id="PR00371">
    <property type="entry name" value="FPNCR"/>
</dbReference>
<dbReference type="Gene3D" id="3.40.50.80">
    <property type="entry name" value="Nucleotide-binding domain of ferredoxin-NADP reductase (FNR) module"/>
    <property type="match status" value="1"/>
</dbReference>
<organism evidence="10 11">
    <name type="scientific">Papilio xuthus</name>
    <name type="common">Asian swallowtail butterfly</name>
    <dbReference type="NCBI Taxonomy" id="66420"/>
    <lineage>
        <taxon>Eukaryota</taxon>
        <taxon>Metazoa</taxon>
        <taxon>Ecdysozoa</taxon>
        <taxon>Arthropoda</taxon>
        <taxon>Hexapoda</taxon>
        <taxon>Insecta</taxon>
        <taxon>Pterygota</taxon>
        <taxon>Neoptera</taxon>
        <taxon>Endopterygota</taxon>
        <taxon>Lepidoptera</taxon>
        <taxon>Glossata</taxon>
        <taxon>Ditrysia</taxon>
        <taxon>Papilionoidea</taxon>
        <taxon>Papilionidae</taxon>
        <taxon>Papilioninae</taxon>
        <taxon>Papilio</taxon>
    </lineage>
</organism>
<dbReference type="PROSITE" id="PS51384">
    <property type="entry name" value="FAD_FR"/>
    <property type="match status" value="1"/>
</dbReference>
<evidence type="ECO:0000256" key="6">
    <source>
        <dbReference type="ARBA" id="ARBA00023027"/>
    </source>
</evidence>
<dbReference type="InterPro" id="IPR001709">
    <property type="entry name" value="Flavoprot_Pyr_Nucl_cyt_Rdtase"/>
</dbReference>
<feature type="domain" description="FAD-binding FR-type" evidence="9">
    <location>
        <begin position="29"/>
        <end position="160"/>
    </location>
</feature>
<dbReference type="EC" id="1.6.2.2" evidence="8"/>